<name>A0A9P8XRC9_9PEZI</name>
<dbReference type="InterPro" id="IPR010730">
    <property type="entry name" value="HET"/>
</dbReference>
<proteinExistence type="predicted"/>
<accession>A0A9P8XRC9</accession>
<dbReference type="OrthoDB" id="194358at2759"/>
<evidence type="ECO:0000259" key="1">
    <source>
        <dbReference type="Pfam" id="PF06985"/>
    </source>
</evidence>
<dbReference type="PANTHER" id="PTHR24148">
    <property type="entry name" value="ANKYRIN REPEAT DOMAIN-CONTAINING PROTEIN 39 HOMOLOG-RELATED"/>
    <property type="match status" value="1"/>
</dbReference>
<dbReference type="GeneID" id="70185654"/>
<dbReference type="EMBL" id="JAGTJQ010000019">
    <property type="protein sequence ID" value="KAH7009285.1"/>
    <property type="molecule type" value="Genomic_DNA"/>
</dbReference>
<dbReference type="PANTHER" id="PTHR24148:SF73">
    <property type="entry name" value="HET DOMAIN PROTEIN (AFU_ORTHOLOGUE AFUA_8G01020)"/>
    <property type="match status" value="1"/>
</dbReference>
<sequence>MRSDVQPKRFWIDQICIDQKDLKDKEAQVKRMGDIYRQAMLVVTYAGPESSEDEEAISLLDTLAIQYITPFWTHYLHDDMWKWLMTLDAELEDDGGLEIDTTDHADATSELSRLRQRLRSPLPVHKGWGGLMRILLGSWGRRRWMVQENVLNPKVLILRGGRTLDQRTILILCGFLLFKLWDRRLPNGGRLSDEDARNLSNVSMLWRIQRVVMTETQLNLSDLLHWFRNSLCSDPRDAVYALLSLAQDREALGIEADYSKSLEDVLVDTAVAMLSKDGLSMYLKQRDVPDIAPEKGVPSWVPMWAPRHQATGLVQTSPYTRIKLSSPAASVLRFQNNNRVLIVKAVPIGAISRSFGLVERRPTQHVQQFLRSPTTAQAHPAGQAFQNAAEYLSSQGMAEDDVTYTLARAFLATTSWKAHDDHAALTQSSNNGQLTDCDECARHIRAGYRAAMRILVPGPNMPHGTKLRVQSETLDGTPGPSRTEIEAGVEFIRHFGIHGAQLALAGDCDLSWIPVRSRPGDLIFKPVGITTTFVLRPTSDSCQEYRMVGTAFVHGYIDGDAFKLEHGWEQSAQEVRIV</sequence>
<dbReference type="InterPro" id="IPR052895">
    <property type="entry name" value="HetReg/Transcr_Mod"/>
</dbReference>
<protein>
    <submittedName>
        <fullName evidence="2">Heterokaryon incompatibility protein-domain-containing protein</fullName>
    </submittedName>
</protein>
<dbReference type="AlphaFoldDB" id="A0A9P8XRC9"/>
<comment type="caution">
    <text evidence="2">The sequence shown here is derived from an EMBL/GenBank/DDBJ whole genome shotgun (WGS) entry which is preliminary data.</text>
</comment>
<feature type="domain" description="Heterokaryon incompatibility" evidence="1">
    <location>
        <begin position="6"/>
        <end position="148"/>
    </location>
</feature>
<reference evidence="2" key="1">
    <citation type="journal article" date="2021" name="Nat. Commun.">
        <title>Genetic determinants of endophytism in the Arabidopsis root mycobiome.</title>
        <authorList>
            <person name="Mesny F."/>
            <person name="Miyauchi S."/>
            <person name="Thiergart T."/>
            <person name="Pickel B."/>
            <person name="Atanasova L."/>
            <person name="Karlsson M."/>
            <person name="Huettel B."/>
            <person name="Barry K.W."/>
            <person name="Haridas S."/>
            <person name="Chen C."/>
            <person name="Bauer D."/>
            <person name="Andreopoulos W."/>
            <person name="Pangilinan J."/>
            <person name="LaButti K."/>
            <person name="Riley R."/>
            <person name="Lipzen A."/>
            <person name="Clum A."/>
            <person name="Drula E."/>
            <person name="Henrissat B."/>
            <person name="Kohler A."/>
            <person name="Grigoriev I.V."/>
            <person name="Martin F.M."/>
            <person name="Hacquard S."/>
        </authorList>
    </citation>
    <scope>NUCLEOTIDE SEQUENCE</scope>
    <source>
        <strain evidence="2">MPI-CAGE-CH-0230</strain>
    </source>
</reference>
<organism evidence="2 3">
    <name type="scientific">Microdochium trichocladiopsis</name>
    <dbReference type="NCBI Taxonomy" id="1682393"/>
    <lineage>
        <taxon>Eukaryota</taxon>
        <taxon>Fungi</taxon>
        <taxon>Dikarya</taxon>
        <taxon>Ascomycota</taxon>
        <taxon>Pezizomycotina</taxon>
        <taxon>Sordariomycetes</taxon>
        <taxon>Xylariomycetidae</taxon>
        <taxon>Xylariales</taxon>
        <taxon>Microdochiaceae</taxon>
        <taxon>Microdochium</taxon>
    </lineage>
</organism>
<keyword evidence="3" id="KW-1185">Reference proteome</keyword>
<dbReference type="Pfam" id="PF06985">
    <property type="entry name" value="HET"/>
    <property type="match status" value="1"/>
</dbReference>
<evidence type="ECO:0000313" key="2">
    <source>
        <dbReference type="EMBL" id="KAH7009285.1"/>
    </source>
</evidence>
<gene>
    <name evidence="2" type="ORF">B0I36DRAFT_342813</name>
</gene>
<dbReference type="RefSeq" id="XP_046003946.1">
    <property type="nucleotide sequence ID" value="XM_046156108.1"/>
</dbReference>
<dbReference type="Proteomes" id="UP000756346">
    <property type="component" value="Unassembled WGS sequence"/>
</dbReference>
<evidence type="ECO:0000313" key="3">
    <source>
        <dbReference type="Proteomes" id="UP000756346"/>
    </source>
</evidence>